<evidence type="ECO:0000313" key="1">
    <source>
        <dbReference type="EMBL" id="KAK9730192.1"/>
    </source>
</evidence>
<protein>
    <submittedName>
        <fullName evidence="1">Uncharacterized protein</fullName>
    </submittedName>
</protein>
<gene>
    <name evidence="1" type="ORF">QE152_g15405</name>
</gene>
<evidence type="ECO:0000313" key="2">
    <source>
        <dbReference type="Proteomes" id="UP001458880"/>
    </source>
</evidence>
<reference evidence="1 2" key="1">
    <citation type="journal article" date="2024" name="BMC Genomics">
        <title>De novo assembly and annotation of Popillia japonica's genome with initial clues to its potential as an invasive pest.</title>
        <authorList>
            <person name="Cucini C."/>
            <person name="Boschi S."/>
            <person name="Funari R."/>
            <person name="Cardaioli E."/>
            <person name="Iannotti N."/>
            <person name="Marturano G."/>
            <person name="Paoli F."/>
            <person name="Bruttini M."/>
            <person name="Carapelli A."/>
            <person name="Frati F."/>
            <person name="Nardi F."/>
        </authorList>
    </citation>
    <scope>NUCLEOTIDE SEQUENCE [LARGE SCALE GENOMIC DNA]</scope>
    <source>
        <strain evidence="1">DMR45628</strain>
    </source>
</reference>
<name>A0AAW1L5Q1_POPJA</name>
<comment type="caution">
    <text evidence="1">The sequence shown here is derived from an EMBL/GenBank/DDBJ whole genome shotgun (WGS) entry which is preliminary data.</text>
</comment>
<keyword evidence="2" id="KW-1185">Reference proteome</keyword>
<dbReference type="EMBL" id="JASPKY010000151">
    <property type="protein sequence ID" value="KAK9730192.1"/>
    <property type="molecule type" value="Genomic_DNA"/>
</dbReference>
<accession>A0AAW1L5Q1</accession>
<dbReference type="Proteomes" id="UP001458880">
    <property type="component" value="Unassembled WGS sequence"/>
</dbReference>
<sequence>MAPANMKILTEASKKMENADIFPNHDVIPLKVCTAKLDREENSYRRQLYAVLNWIDPRDAMEDLQEIQRLIDRREMDEN</sequence>
<organism evidence="1 2">
    <name type="scientific">Popillia japonica</name>
    <name type="common">Japanese beetle</name>
    <dbReference type="NCBI Taxonomy" id="7064"/>
    <lineage>
        <taxon>Eukaryota</taxon>
        <taxon>Metazoa</taxon>
        <taxon>Ecdysozoa</taxon>
        <taxon>Arthropoda</taxon>
        <taxon>Hexapoda</taxon>
        <taxon>Insecta</taxon>
        <taxon>Pterygota</taxon>
        <taxon>Neoptera</taxon>
        <taxon>Endopterygota</taxon>
        <taxon>Coleoptera</taxon>
        <taxon>Polyphaga</taxon>
        <taxon>Scarabaeiformia</taxon>
        <taxon>Scarabaeidae</taxon>
        <taxon>Rutelinae</taxon>
        <taxon>Popillia</taxon>
    </lineage>
</organism>
<proteinExistence type="predicted"/>
<dbReference type="AlphaFoldDB" id="A0AAW1L5Q1"/>